<accession>A0A8S2XNZ9</accession>
<sequence length="58" mass="6344">MNSSFNESTIDLTLSTTDLKTSFSDDGKASSLITKKMGGKGLEKYLENFKEYIAGDSK</sequence>
<evidence type="ECO:0000313" key="2">
    <source>
        <dbReference type="EMBL" id="CAF4511567.1"/>
    </source>
</evidence>
<proteinExistence type="predicted"/>
<gene>
    <name evidence="1" type="ORF">BYL167_LOCUS30710</name>
    <name evidence="2" type="ORF">GIL414_LOCUS35203</name>
</gene>
<feature type="non-terminal residue" evidence="2">
    <location>
        <position position="58"/>
    </location>
</feature>
<evidence type="ECO:0000313" key="1">
    <source>
        <dbReference type="EMBL" id="CAF4380444.1"/>
    </source>
</evidence>
<dbReference type="EMBL" id="CAJOBH010051312">
    <property type="protein sequence ID" value="CAF4380444.1"/>
    <property type="molecule type" value="Genomic_DNA"/>
</dbReference>
<dbReference type="Proteomes" id="UP000681967">
    <property type="component" value="Unassembled WGS sequence"/>
</dbReference>
<comment type="caution">
    <text evidence="2">The sequence shown here is derived from an EMBL/GenBank/DDBJ whole genome shotgun (WGS) entry which is preliminary data.</text>
</comment>
<dbReference type="EMBL" id="CAJOBJ010083637">
    <property type="protein sequence ID" value="CAF4511567.1"/>
    <property type="molecule type" value="Genomic_DNA"/>
</dbReference>
<protein>
    <submittedName>
        <fullName evidence="2">Uncharacterized protein</fullName>
    </submittedName>
</protein>
<evidence type="ECO:0000313" key="3">
    <source>
        <dbReference type="Proteomes" id="UP000681720"/>
    </source>
</evidence>
<dbReference type="AlphaFoldDB" id="A0A8S2XNZ9"/>
<dbReference type="Proteomes" id="UP000681720">
    <property type="component" value="Unassembled WGS sequence"/>
</dbReference>
<reference evidence="2" key="1">
    <citation type="submission" date="2021-02" db="EMBL/GenBank/DDBJ databases">
        <authorList>
            <person name="Nowell W R."/>
        </authorList>
    </citation>
    <scope>NUCLEOTIDE SEQUENCE</scope>
</reference>
<name>A0A8S2XNZ9_9BILA</name>
<organism evidence="2 3">
    <name type="scientific">Rotaria magnacalcarata</name>
    <dbReference type="NCBI Taxonomy" id="392030"/>
    <lineage>
        <taxon>Eukaryota</taxon>
        <taxon>Metazoa</taxon>
        <taxon>Spiralia</taxon>
        <taxon>Gnathifera</taxon>
        <taxon>Rotifera</taxon>
        <taxon>Eurotatoria</taxon>
        <taxon>Bdelloidea</taxon>
        <taxon>Philodinida</taxon>
        <taxon>Philodinidae</taxon>
        <taxon>Rotaria</taxon>
    </lineage>
</organism>